<dbReference type="AlphaFoldDB" id="A0A7S2ZAF8"/>
<evidence type="ECO:0000313" key="1">
    <source>
        <dbReference type="EMBL" id="CAE0033989.1"/>
    </source>
</evidence>
<proteinExistence type="predicted"/>
<accession>A0A7S2ZAF8</accession>
<reference evidence="1" key="1">
    <citation type="submission" date="2021-01" db="EMBL/GenBank/DDBJ databases">
        <authorList>
            <person name="Corre E."/>
            <person name="Pelletier E."/>
            <person name="Niang G."/>
            <person name="Scheremetjew M."/>
            <person name="Finn R."/>
            <person name="Kale V."/>
            <person name="Holt S."/>
            <person name="Cochrane G."/>
            <person name="Meng A."/>
            <person name="Brown T."/>
            <person name="Cohen L."/>
        </authorList>
    </citation>
    <scope>NUCLEOTIDE SEQUENCE</scope>
    <source>
        <strain evidence="1">CCMP 769</strain>
    </source>
</reference>
<dbReference type="EMBL" id="HBHW01002396">
    <property type="protein sequence ID" value="CAE0033989.1"/>
    <property type="molecule type" value="Transcribed_RNA"/>
</dbReference>
<sequence length="104" mass="11460">MKSPDHFKVFNSFWSEREPIGSGWQGHSGWERPVLNGGSRGSCPRKQNVLQPTFSAAPSLEHENPTFSEAQRVEQHKPSQRLVGLARSSLTVSGSSIVLKSCPD</sequence>
<gene>
    <name evidence="1" type="ORF">RMAR00112_LOCUS1931</name>
</gene>
<protein>
    <submittedName>
        <fullName evidence="1">Uncharacterized protein</fullName>
    </submittedName>
</protein>
<name>A0A7S2ZAF8_9RHOD</name>
<organism evidence="1">
    <name type="scientific">Rhodosorus marinus</name>
    <dbReference type="NCBI Taxonomy" id="101924"/>
    <lineage>
        <taxon>Eukaryota</taxon>
        <taxon>Rhodophyta</taxon>
        <taxon>Stylonematophyceae</taxon>
        <taxon>Stylonematales</taxon>
        <taxon>Stylonemataceae</taxon>
        <taxon>Rhodosorus</taxon>
    </lineage>
</organism>